<evidence type="ECO:0000313" key="2">
    <source>
        <dbReference type="Proteomes" id="UP000551709"/>
    </source>
</evidence>
<organism evidence="1 2">
    <name type="scientific">Bradyrhizobium barranii subsp. apii</name>
    <dbReference type="NCBI Taxonomy" id="2819348"/>
    <lineage>
        <taxon>Bacteria</taxon>
        <taxon>Pseudomonadati</taxon>
        <taxon>Pseudomonadota</taxon>
        <taxon>Alphaproteobacteria</taxon>
        <taxon>Hyphomicrobiales</taxon>
        <taxon>Nitrobacteraceae</taxon>
        <taxon>Bradyrhizobium</taxon>
        <taxon>Bradyrhizobium barranii</taxon>
    </lineage>
</organism>
<gene>
    <name evidence="1" type="ORF">HAP41_0000016635</name>
</gene>
<dbReference type="EMBL" id="CP096255">
    <property type="protein sequence ID" value="UPT90411.1"/>
    <property type="molecule type" value="Genomic_DNA"/>
</dbReference>
<dbReference type="RefSeq" id="WP_224580812.1">
    <property type="nucleotide sequence ID" value="NZ_CP096255.1"/>
</dbReference>
<accession>A0A8T5VKE9</accession>
<reference evidence="1" key="1">
    <citation type="journal article" date="2017" name="Syst. Appl. Microbiol.">
        <title>Soybeans inoculated with root zone soils of Canadian native legumes harbour diverse and novel Bradyrhizobium spp. that possess agricultural potential.</title>
        <authorList>
            <person name="Bromfield E.S.P."/>
            <person name="Cloutier S."/>
            <person name="Tambong J.T."/>
            <person name="Tran Thi T.V."/>
        </authorList>
    </citation>
    <scope>NUCLEOTIDE SEQUENCE</scope>
    <source>
        <strain evidence="1">1S5</strain>
    </source>
</reference>
<dbReference type="Proteomes" id="UP000551709">
    <property type="component" value="Chromosome"/>
</dbReference>
<sequence>MDPEKTLTAVARSPFPREGDRIFRYASLASGLDIVRKALSQQEIATIQSTRIEQGQIHLTTLLARASGKWISSDWPVCA</sequence>
<proteinExistence type="predicted"/>
<dbReference type="AlphaFoldDB" id="A0A8T5VKE9"/>
<reference evidence="1" key="2">
    <citation type="submission" date="2022-04" db="EMBL/GenBank/DDBJ databases">
        <authorList>
            <person name="Bromfield E.S.P."/>
            <person name="Cloutier S."/>
        </authorList>
    </citation>
    <scope>NUCLEOTIDE SEQUENCE</scope>
    <source>
        <strain evidence="1">1S5</strain>
    </source>
</reference>
<evidence type="ECO:0000313" key="1">
    <source>
        <dbReference type="EMBL" id="UPT90411.1"/>
    </source>
</evidence>
<name>A0A8T5VKE9_9BRAD</name>
<protein>
    <submittedName>
        <fullName evidence="1">Uncharacterized protein</fullName>
    </submittedName>
</protein>